<feature type="binding site" evidence="7">
    <location>
        <position position="266"/>
    </location>
    <ligand>
        <name>ATP</name>
        <dbReference type="ChEBI" id="CHEBI:30616"/>
    </ligand>
</feature>
<evidence type="ECO:0000256" key="9">
    <source>
        <dbReference type="SAM" id="Phobius"/>
    </source>
</evidence>
<feature type="transmembrane region" description="Helical" evidence="9">
    <location>
        <begin position="436"/>
        <end position="453"/>
    </location>
</feature>
<proteinExistence type="inferred from homology"/>
<keyword evidence="6 7" id="KW-0067">ATP-binding</keyword>
<dbReference type="PROSITE" id="PS50011">
    <property type="entry name" value="PROTEIN_KINASE_DOM"/>
    <property type="match status" value="1"/>
</dbReference>
<dbReference type="PROSITE" id="PS00108">
    <property type="entry name" value="PROTEIN_KINASE_ST"/>
    <property type="match status" value="1"/>
</dbReference>
<comment type="similarity">
    <text evidence="1">Belongs to the protein kinase superfamily. CAMK Ser/Thr protein kinase family. NIM1 subfamily.</text>
</comment>
<reference evidence="11 12" key="1">
    <citation type="submission" date="2024-04" db="EMBL/GenBank/DDBJ databases">
        <title>genome sequences of Mucor flavus KT1a and Helicostylum pulchrum KT1b strains isolated from the surface of a dry-aged beef.</title>
        <authorList>
            <person name="Toyotome T."/>
            <person name="Hosono M."/>
            <person name="Torimaru M."/>
            <person name="Fukuda K."/>
            <person name="Mikami N."/>
        </authorList>
    </citation>
    <scope>NUCLEOTIDE SEQUENCE [LARGE SCALE GENOMIC DNA]</scope>
    <source>
        <strain evidence="11 12">KT1a</strain>
    </source>
</reference>
<dbReference type="EMBL" id="BAABUK010000003">
    <property type="protein sequence ID" value="GAA5808146.1"/>
    <property type="molecule type" value="Genomic_DNA"/>
</dbReference>
<dbReference type="InterPro" id="IPR000719">
    <property type="entry name" value="Prot_kinase_dom"/>
</dbReference>
<evidence type="ECO:0000313" key="11">
    <source>
        <dbReference type="EMBL" id="GAA5808146.1"/>
    </source>
</evidence>
<sequence>MATSLKNNILPTTDSIQDSSAVKSHRRQASHGLEINTSKTNAFFHTADIPTPRPPPSISRKISIKQHHTNTINSISPPSPSILTSKLQEEEDEIYHHDSYASRLRNLVASTRQSLVAPAPSPIPQHLNAKKNLHSPLSPLSSCYEEGDARMVDELLSLPTPHPTTASIIKPRHFTFANSSQQQIPVISHDILQASISNEIPRLSENLKLGDDKDILIMDHSARIQDLDLVGKQIGLYRIIKLLGVGAFSHVYLACHVESGRLFAIKAIQKGKLLDDPRVRSSIEREVGVLKFIDHSNIVHLEATIETEQLMCIILEYVEGGELFEFVQKMHQQLRMSQNSKIDETLVKPIFLQLVQAVKWLHGHNIVHRDLKLENILIHKSKDTNQVVLKITDFGLARVVDPESPLLTTRCGSEEYAAPEIIQQSKDGYDGRKTDTWSLGIILYALLVGYLPFRYDARKNERVSQLFYRIVRAEVKWPKDTQLSQQAKDVVKAILDPKPDRRIAIDQIEHLPWFSCA</sequence>
<gene>
    <name evidence="11" type="ORF">MFLAVUS_001530</name>
</gene>
<keyword evidence="2" id="KW-0723">Serine/threonine-protein kinase</keyword>
<evidence type="ECO:0000256" key="6">
    <source>
        <dbReference type="ARBA" id="ARBA00022840"/>
    </source>
</evidence>
<keyword evidence="12" id="KW-1185">Reference proteome</keyword>
<evidence type="ECO:0000256" key="5">
    <source>
        <dbReference type="ARBA" id="ARBA00022777"/>
    </source>
</evidence>
<dbReference type="Gene3D" id="1.10.510.10">
    <property type="entry name" value="Transferase(Phosphotransferase) domain 1"/>
    <property type="match status" value="1"/>
</dbReference>
<keyword evidence="9" id="KW-0472">Membrane</keyword>
<dbReference type="SMART" id="SM00220">
    <property type="entry name" value="S_TKc"/>
    <property type="match status" value="1"/>
</dbReference>
<organism evidence="11 12">
    <name type="scientific">Mucor flavus</name>
    <dbReference type="NCBI Taxonomy" id="439312"/>
    <lineage>
        <taxon>Eukaryota</taxon>
        <taxon>Fungi</taxon>
        <taxon>Fungi incertae sedis</taxon>
        <taxon>Mucoromycota</taxon>
        <taxon>Mucoromycotina</taxon>
        <taxon>Mucoromycetes</taxon>
        <taxon>Mucorales</taxon>
        <taxon>Mucorineae</taxon>
        <taxon>Mucoraceae</taxon>
        <taxon>Mucor</taxon>
    </lineage>
</organism>
<dbReference type="Proteomes" id="UP001473302">
    <property type="component" value="Unassembled WGS sequence"/>
</dbReference>
<dbReference type="PROSITE" id="PS00107">
    <property type="entry name" value="PROTEIN_KINASE_ATP"/>
    <property type="match status" value="1"/>
</dbReference>
<accession>A0ABP9YMQ7</accession>
<dbReference type="PANTHER" id="PTHR24346">
    <property type="entry name" value="MAP/MICROTUBULE AFFINITY-REGULATING KINASE"/>
    <property type="match status" value="1"/>
</dbReference>
<dbReference type="InterPro" id="IPR017441">
    <property type="entry name" value="Protein_kinase_ATP_BS"/>
</dbReference>
<feature type="region of interest" description="Disordered" evidence="8">
    <location>
        <begin position="1"/>
        <end position="30"/>
    </location>
</feature>
<keyword evidence="9" id="KW-1133">Transmembrane helix</keyword>
<feature type="compositionally biased region" description="Polar residues" evidence="8">
    <location>
        <begin position="1"/>
        <end position="22"/>
    </location>
</feature>
<dbReference type="InterPro" id="IPR011009">
    <property type="entry name" value="Kinase-like_dom_sf"/>
</dbReference>
<evidence type="ECO:0000256" key="2">
    <source>
        <dbReference type="ARBA" id="ARBA00022527"/>
    </source>
</evidence>
<keyword evidence="3" id="KW-0808">Transferase</keyword>
<keyword evidence="5" id="KW-0418">Kinase</keyword>
<evidence type="ECO:0000313" key="12">
    <source>
        <dbReference type="Proteomes" id="UP001473302"/>
    </source>
</evidence>
<keyword evidence="9" id="KW-0812">Transmembrane</keyword>
<dbReference type="SUPFAM" id="SSF56112">
    <property type="entry name" value="Protein kinase-like (PK-like)"/>
    <property type="match status" value="1"/>
</dbReference>
<protein>
    <recommendedName>
        <fullName evidence="10">Protein kinase domain-containing protein</fullName>
    </recommendedName>
</protein>
<name>A0ABP9YMQ7_9FUNG</name>
<dbReference type="PANTHER" id="PTHR24346:SF82">
    <property type="entry name" value="KP78A-RELATED"/>
    <property type="match status" value="1"/>
</dbReference>
<evidence type="ECO:0000256" key="7">
    <source>
        <dbReference type="PROSITE-ProRule" id="PRU10141"/>
    </source>
</evidence>
<keyword evidence="4 7" id="KW-0547">Nucleotide-binding</keyword>
<evidence type="ECO:0000259" key="10">
    <source>
        <dbReference type="PROSITE" id="PS50011"/>
    </source>
</evidence>
<comment type="caution">
    <text evidence="11">The sequence shown here is derived from an EMBL/GenBank/DDBJ whole genome shotgun (WGS) entry which is preliminary data.</text>
</comment>
<evidence type="ECO:0000256" key="1">
    <source>
        <dbReference type="ARBA" id="ARBA00010791"/>
    </source>
</evidence>
<evidence type="ECO:0000256" key="4">
    <source>
        <dbReference type="ARBA" id="ARBA00022741"/>
    </source>
</evidence>
<dbReference type="InterPro" id="IPR008271">
    <property type="entry name" value="Ser/Thr_kinase_AS"/>
</dbReference>
<dbReference type="Pfam" id="PF00069">
    <property type="entry name" value="Pkinase"/>
    <property type="match status" value="1"/>
</dbReference>
<feature type="domain" description="Protein kinase" evidence="10">
    <location>
        <begin position="237"/>
        <end position="514"/>
    </location>
</feature>
<evidence type="ECO:0000256" key="3">
    <source>
        <dbReference type="ARBA" id="ARBA00022679"/>
    </source>
</evidence>
<evidence type="ECO:0000256" key="8">
    <source>
        <dbReference type="SAM" id="MobiDB-lite"/>
    </source>
</evidence>